<sequence>MARQVSKGRSVKLTVPAGFGPVEANKFYEILGFFGMAVDNAQESEQVVLLTEQAEYETSQTDAAINYNVGDKLYFDPANKVFTTAADDGAGNAFRLVGRVTQGKDTNGVIWFILGPQV</sequence>
<gene>
    <name evidence="1" type="ordered locus">Thit_1388</name>
</gene>
<organism evidence="1 2">
    <name type="scientific">Thermoanaerobacter italicus (strain DSM 9252 / Ab9)</name>
    <dbReference type="NCBI Taxonomy" id="580331"/>
    <lineage>
        <taxon>Bacteria</taxon>
        <taxon>Bacillati</taxon>
        <taxon>Bacillota</taxon>
        <taxon>Clostridia</taxon>
        <taxon>Thermoanaerobacterales</taxon>
        <taxon>Thermoanaerobacteraceae</taxon>
        <taxon>Thermoanaerobacter</taxon>
    </lineage>
</organism>
<dbReference type="EMBL" id="CP001936">
    <property type="protein sequence ID" value="ADD02647.1"/>
    <property type="molecule type" value="Genomic_DNA"/>
</dbReference>
<dbReference type="RefSeq" id="WP_004401100.1">
    <property type="nucleotide sequence ID" value="NC_013921.1"/>
</dbReference>
<name>D3T345_THEIA</name>
<proteinExistence type="predicted"/>
<accession>D3T345</accession>
<dbReference type="HOGENOM" id="CLU_1969509_0_0_9"/>
<dbReference type="InterPro" id="IPR011231">
    <property type="entry name" value="Phage_VT1-Sakai_H0018"/>
</dbReference>
<dbReference type="Proteomes" id="UP000001552">
    <property type="component" value="Chromosome"/>
</dbReference>
<dbReference type="Pfam" id="PF09956">
    <property type="entry name" value="Phage_cement_2"/>
    <property type="match status" value="1"/>
</dbReference>
<evidence type="ECO:0008006" key="3">
    <source>
        <dbReference type="Google" id="ProtNLM"/>
    </source>
</evidence>
<protein>
    <recommendedName>
        <fullName evidence="3">DUF2190 family protein</fullName>
    </recommendedName>
</protein>
<evidence type="ECO:0000313" key="1">
    <source>
        <dbReference type="EMBL" id="ADD02647.1"/>
    </source>
</evidence>
<dbReference type="eggNOG" id="ENOG5032URR">
    <property type="taxonomic scope" value="Bacteria"/>
</dbReference>
<dbReference type="AlphaFoldDB" id="D3T345"/>
<reference evidence="1" key="1">
    <citation type="submission" date="2010-02" db="EMBL/GenBank/DDBJ databases">
        <title>Complete sequence of Thermoanaerobacter italicus Ab9.</title>
        <authorList>
            <consortium name="US DOE Joint Genome Institute"/>
            <person name="Lucas S."/>
            <person name="Copeland A."/>
            <person name="Lapidus A."/>
            <person name="Cheng J.-F."/>
            <person name="Bruce D."/>
            <person name="Goodwin L."/>
            <person name="Pitluck S."/>
            <person name="Chertkov O."/>
            <person name="Detter J.C."/>
            <person name="Han C."/>
            <person name="Tapia R."/>
            <person name="Land M."/>
            <person name="Hauser L."/>
            <person name="Kyrpides N."/>
            <person name="Mikhailova N."/>
            <person name="Hemme C.L."/>
            <person name="Woyke T."/>
        </authorList>
    </citation>
    <scope>NUCLEOTIDE SEQUENCE [LARGE SCALE GENOMIC DNA]</scope>
    <source>
        <strain evidence="1">Ab9</strain>
    </source>
</reference>
<dbReference type="OrthoDB" id="1683660at2"/>
<keyword evidence="2" id="KW-1185">Reference proteome</keyword>
<dbReference type="KEGG" id="tit:Thit_1388"/>
<evidence type="ECO:0000313" key="2">
    <source>
        <dbReference type="Proteomes" id="UP000001552"/>
    </source>
</evidence>